<organism evidence="1 2">
    <name type="scientific">Periconia macrospinosa</name>
    <dbReference type="NCBI Taxonomy" id="97972"/>
    <lineage>
        <taxon>Eukaryota</taxon>
        <taxon>Fungi</taxon>
        <taxon>Dikarya</taxon>
        <taxon>Ascomycota</taxon>
        <taxon>Pezizomycotina</taxon>
        <taxon>Dothideomycetes</taxon>
        <taxon>Pleosporomycetidae</taxon>
        <taxon>Pleosporales</taxon>
        <taxon>Massarineae</taxon>
        <taxon>Periconiaceae</taxon>
        <taxon>Periconia</taxon>
    </lineage>
</organism>
<evidence type="ECO:0000313" key="1">
    <source>
        <dbReference type="EMBL" id="PVI08241.1"/>
    </source>
</evidence>
<protein>
    <recommendedName>
        <fullName evidence="3">SnoaL-like domain-containing protein</fullName>
    </recommendedName>
</protein>
<dbReference type="STRING" id="97972.A0A2V1ECI2"/>
<proteinExistence type="predicted"/>
<gene>
    <name evidence="1" type="ORF">DM02DRAFT_495863</name>
</gene>
<dbReference type="EMBL" id="KZ805301">
    <property type="protein sequence ID" value="PVI08241.1"/>
    <property type="molecule type" value="Genomic_DNA"/>
</dbReference>
<reference evidence="1 2" key="1">
    <citation type="journal article" date="2018" name="Sci. Rep.">
        <title>Comparative genomics provides insights into the lifestyle and reveals functional heterogeneity of dark septate endophytic fungi.</title>
        <authorList>
            <person name="Knapp D.G."/>
            <person name="Nemeth J.B."/>
            <person name="Barry K."/>
            <person name="Hainaut M."/>
            <person name="Henrissat B."/>
            <person name="Johnson J."/>
            <person name="Kuo A."/>
            <person name="Lim J.H.P."/>
            <person name="Lipzen A."/>
            <person name="Nolan M."/>
            <person name="Ohm R.A."/>
            <person name="Tamas L."/>
            <person name="Grigoriev I.V."/>
            <person name="Spatafora J.W."/>
            <person name="Nagy L.G."/>
            <person name="Kovacs G.M."/>
        </authorList>
    </citation>
    <scope>NUCLEOTIDE SEQUENCE [LARGE SCALE GENOMIC DNA]</scope>
    <source>
        <strain evidence="1 2">DSE2036</strain>
    </source>
</reference>
<sequence length="160" mass="17642">LLLRTTQQFCHALITPPRSPSTLLTHFFTASSAPKIHEHGPSFATPRLPFLGKLFTGHTACLEYFSLLNATLEMDLSEDAFPGPEGFVVDSDAVVVDDDGVVGGLRGVVHVVGKGRFRSRKTGKGWDEVFAYRFSGFDDEGRFERWEVWADPLSAWVAVG</sequence>
<dbReference type="AlphaFoldDB" id="A0A2V1ECI2"/>
<dbReference type="Proteomes" id="UP000244855">
    <property type="component" value="Unassembled WGS sequence"/>
</dbReference>
<evidence type="ECO:0000313" key="2">
    <source>
        <dbReference type="Proteomes" id="UP000244855"/>
    </source>
</evidence>
<evidence type="ECO:0008006" key="3">
    <source>
        <dbReference type="Google" id="ProtNLM"/>
    </source>
</evidence>
<dbReference type="OrthoDB" id="3352776at2759"/>
<feature type="non-terminal residue" evidence="1">
    <location>
        <position position="160"/>
    </location>
</feature>
<accession>A0A2V1ECI2</accession>
<keyword evidence="2" id="KW-1185">Reference proteome</keyword>
<feature type="non-terminal residue" evidence="1">
    <location>
        <position position="1"/>
    </location>
</feature>
<name>A0A2V1ECI2_9PLEO</name>